<accession>A0ABW0X7Q2</accession>
<evidence type="ECO:0000313" key="3">
    <source>
        <dbReference type="Proteomes" id="UP001595975"/>
    </source>
</evidence>
<proteinExistence type="predicted"/>
<evidence type="ECO:0008006" key="4">
    <source>
        <dbReference type="Google" id="ProtNLM"/>
    </source>
</evidence>
<evidence type="ECO:0000256" key="1">
    <source>
        <dbReference type="SAM" id="MobiDB-lite"/>
    </source>
</evidence>
<dbReference type="Proteomes" id="UP001595975">
    <property type="component" value="Unassembled WGS sequence"/>
</dbReference>
<dbReference type="RefSeq" id="WP_380228277.1">
    <property type="nucleotide sequence ID" value="NZ_JBHSOF010000042.1"/>
</dbReference>
<sequence>MSPSSTHDGRTKARPADAFEEPKVKPADAAKVRVLPRQLPTERAAASGPGNSAVARASILGRPLELVKSWSAIRLWGRTAPCGLDQLGRVVGCSPYHLSRIFRATTGEGVAGYRNRLRVTLASASCSRTAPTTSA</sequence>
<reference evidence="3" key="1">
    <citation type="journal article" date="2019" name="Int. J. Syst. Evol. Microbiol.">
        <title>The Global Catalogue of Microorganisms (GCM) 10K type strain sequencing project: providing services to taxonomists for standard genome sequencing and annotation.</title>
        <authorList>
            <consortium name="The Broad Institute Genomics Platform"/>
            <consortium name="The Broad Institute Genome Sequencing Center for Infectious Disease"/>
            <person name="Wu L."/>
            <person name="Ma J."/>
        </authorList>
    </citation>
    <scope>NUCLEOTIDE SEQUENCE [LARGE SCALE GENOMIC DNA]</scope>
    <source>
        <strain evidence="3">CGMCC 4.1437</strain>
    </source>
</reference>
<evidence type="ECO:0000313" key="2">
    <source>
        <dbReference type="EMBL" id="MFC5666583.1"/>
    </source>
</evidence>
<comment type="caution">
    <text evidence="2">The sequence shown here is derived from an EMBL/GenBank/DDBJ whole genome shotgun (WGS) entry which is preliminary data.</text>
</comment>
<dbReference type="EMBL" id="JBHSOF010000042">
    <property type="protein sequence ID" value="MFC5666583.1"/>
    <property type="molecule type" value="Genomic_DNA"/>
</dbReference>
<keyword evidence="3" id="KW-1185">Reference proteome</keyword>
<organism evidence="2 3">
    <name type="scientific">Kitasatospora misakiensis</name>
    <dbReference type="NCBI Taxonomy" id="67330"/>
    <lineage>
        <taxon>Bacteria</taxon>
        <taxon>Bacillati</taxon>
        <taxon>Actinomycetota</taxon>
        <taxon>Actinomycetes</taxon>
        <taxon>Kitasatosporales</taxon>
        <taxon>Streptomycetaceae</taxon>
        <taxon>Kitasatospora</taxon>
    </lineage>
</organism>
<name>A0ABW0X7Q2_9ACTN</name>
<dbReference type="Gene3D" id="1.10.10.60">
    <property type="entry name" value="Homeodomain-like"/>
    <property type="match status" value="1"/>
</dbReference>
<feature type="region of interest" description="Disordered" evidence="1">
    <location>
        <begin position="1"/>
        <end position="27"/>
    </location>
</feature>
<protein>
    <recommendedName>
        <fullName evidence="4">HTH araC/xylS-type domain-containing protein</fullName>
    </recommendedName>
</protein>
<feature type="compositionally biased region" description="Basic and acidic residues" evidence="1">
    <location>
        <begin position="7"/>
        <end position="27"/>
    </location>
</feature>
<gene>
    <name evidence="2" type="ORF">ACFP3U_26890</name>
</gene>